<evidence type="ECO:0000313" key="1">
    <source>
        <dbReference type="EMBL" id="CAG38183.1"/>
    </source>
</evidence>
<name>Q5W2W3_SACIS</name>
<reference evidence="1" key="1">
    <citation type="journal article" date="2004" name="Archaea">
        <title>Genomic comparison of archaeal conjugative plasmids from Sulfolobus.</title>
        <authorList>
            <person name="Greve B."/>
            <person name="Jensen S."/>
            <person name="Bruegger K."/>
            <person name="Zillig W."/>
            <person name="Garrett R.A."/>
        </authorList>
    </citation>
    <scope>NUCLEOTIDE SEQUENCE [LARGE SCALE GENOMIC DNA]</scope>
    <source>
        <plasmid evidence="1">pARN3</plasmid>
    </source>
</reference>
<accession>Q5W2W3</accession>
<proteinExistence type="predicted"/>
<dbReference type="EMBL" id="AJ748322">
    <property type="protein sequence ID" value="CAG38183.1"/>
    <property type="molecule type" value="Genomic_DNA"/>
</dbReference>
<geneLocation type="plasmid" evidence="1">
    <name>pARN3</name>
</geneLocation>
<dbReference type="AlphaFoldDB" id="Q5W2W3"/>
<keyword evidence="1" id="KW-0614">Plasmid</keyword>
<organism evidence="1">
    <name type="scientific">Saccharolobus islandicus</name>
    <name type="common">Sulfolobus islandicus</name>
    <dbReference type="NCBI Taxonomy" id="43080"/>
    <lineage>
        <taxon>Archaea</taxon>
        <taxon>Thermoproteota</taxon>
        <taxon>Thermoprotei</taxon>
        <taxon>Sulfolobales</taxon>
        <taxon>Sulfolobaceae</taxon>
        <taxon>Saccharolobus</taxon>
    </lineage>
</organism>
<sequence>MYKSSLPMRKRRNGGLNEMSLAQLVEKVANKHNLRINILPNGVIIIIKDNLAYVQIAAVRNVYYVRYLTKDEAYILHSLNEELIERIINEKLDESENVLKISDT</sequence>
<protein>
    <submittedName>
        <fullName evidence="1">Uncharacterized protein</fullName>
    </submittedName>
</protein>